<gene>
    <name evidence="2" type="ORF">GCN75_05625</name>
</gene>
<dbReference type="RefSeq" id="WP_152281742.1">
    <property type="nucleotide sequence ID" value="NZ_WFLI01000005.1"/>
</dbReference>
<sequence length="412" mass="47310">MKCIICRTNEYKMSDEHVIPESLGGFYHIYSVCENCNSTMGSKVDAPLINHKLTELYRFSEEIKGKTGKIPNPFSGVFNEENNKKNKAIVNIDANGKLKISPHPIIRINENNGLITSIEIEVDSENEDEIDRILSKTLTRNKIPQSAVIKKNKKEEFKYSNFETRWNIDTIEFKIGILKIAYEFAMDSIESYINNETSIEISNIIKNVNHEKANEYLKINFDTDAFSEYGKYIDLNSKKHYLILTQTDDGLICFVKLHGTFSAAAILSKDKILDASETIFGINDIEKKFFEKLMVGEVVNKCLGPAHTRFGFYSNSSNKSFLENSEINSPDFNCELNSTGDIIIYNKNGDHHPNKFIEILKKSNYTEKTEGAWDITLFDLGDNSEYYIKSEKSKKLFQVVQYEVSRERIFKI</sequence>
<protein>
    <recommendedName>
        <fullName evidence="1">HNH endonuclease 5 domain-containing protein</fullName>
    </recommendedName>
</protein>
<name>A0A6I1IBH2_9BURK</name>
<evidence type="ECO:0000313" key="2">
    <source>
        <dbReference type="EMBL" id="KAB8065726.1"/>
    </source>
</evidence>
<comment type="caution">
    <text evidence="2">The sequence shown here is derived from an EMBL/GenBank/DDBJ whole genome shotgun (WGS) entry which is preliminary data.</text>
</comment>
<organism evidence="2 3">
    <name type="scientific">Janthinobacterium violaceinigrum</name>
    <dbReference type="NCBI Taxonomy" id="2654252"/>
    <lineage>
        <taxon>Bacteria</taxon>
        <taxon>Pseudomonadati</taxon>
        <taxon>Pseudomonadota</taxon>
        <taxon>Betaproteobacteria</taxon>
        <taxon>Burkholderiales</taxon>
        <taxon>Oxalobacteraceae</taxon>
        <taxon>Janthinobacterium</taxon>
    </lineage>
</organism>
<reference evidence="2 3" key="1">
    <citation type="submission" date="2019-10" db="EMBL/GenBank/DDBJ databases">
        <title>Three novel species isolated from a subtropical stream in China.</title>
        <authorList>
            <person name="Lu H."/>
        </authorList>
    </citation>
    <scope>NUCLEOTIDE SEQUENCE [LARGE SCALE GENOMIC DNA]</scope>
    <source>
        <strain evidence="2 3">FT13W</strain>
    </source>
</reference>
<dbReference type="InterPro" id="IPR029471">
    <property type="entry name" value="HNH_5"/>
</dbReference>
<proteinExistence type="predicted"/>
<accession>A0A6I1IBH2</accession>
<feature type="domain" description="HNH endonuclease 5" evidence="1">
    <location>
        <begin position="3"/>
        <end position="52"/>
    </location>
</feature>
<evidence type="ECO:0000259" key="1">
    <source>
        <dbReference type="Pfam" id="PF14279"/>
    </source>
</evidence>
<keyword evidence="3" id="KW-1185">Reference proteome</keyword>
<dbReference type="Proteomes" id="UP000468717">
    <property type="component" value="Unassembled WGS sequence"/>
</dbReference>
<evidence type="ECO:0000313" key="3">
    <source>
        <dbReference type="Proteomes" id="UP000468717"/>
    </source>
</evidence>
<dbReference type="EMBL" id="WFLI01000005">
    <property type="protein sequence ID" value="KAB8065726.1"/>
    <property type="molecule type" value="Genomic_DNA"/>
</dbReference>
<dbReference type="AlphaFoldDB" id="A0A6I1IBH2"/>
<dbReference type="Pfam" id="PF14279">
    <property type="entry name" value="HNH_5"/>
    <property type="match status" value="1"/>
</dbReference>